<dbReference type="CDD" id="cd01427">
    <property type="entry name" value="HAD_like"/>
    <property type="match status" value="1"/>
</dbReference>
<dbReference type="RefSeq" id="WP_135433030.1">
    <property type="nucleotide sequence ID" value="NZ_RPEM01000012.1"/>
</dbReference>
<dbReference type="EC" id="3.1.3.18" evidence="4"/>
<dbReference type="Gene3D" id="3.40.50.1000">
    <property type="entry name" value="HAD superfamily/HAD-like"/>
    <property type="match status" value="1"/>
</dbReference>
<dbReference type="InterPro" id="IPR036412">
    <property type="entry name" value="HAD-like_sf"/>
</dbReference>
<proteinExistence type="inferred from homology"/>
<dbReference type="PANTHER" id="PTHR43434:SF1">
    <property type="entry name" value="PHOSPHOGLYCOLATE PHOSPHATASE"/>
    <property type="match status" value="1"/>
</dbReference>
<organism evidence="5 6">
    <name type="scientific">Pseudotabrizicola sediminis</name>
    <dbReference type="NCBI Taxonomy" id="2486418"/>
    <lineage>
        <taxon>Bacteria</taxon>
        <taxon>Pseudomonadati</taxon>
        <taxon>Pseudomonadota</taxon>
        <taxon>Alphaproteobacteria</taxon>
        <taxon>Rhodobacterales</taxon>
        <taxon>Paracoccaceae</taxon>
        <taxon>Pseudotabrizicola</taxon>
    </lineage>
</organism>
<keyword evidence="6" id="KW-1185">Reference proteome</keyword>
<dbReference type="NCBIfam" id="TIGR01509">
    <property type="entry name" value="HAD-SF-IA-v3"/>
    <property type="match status" value="1"/>
</dbReference>
<evidence type="ECO:0000256" key="4">
    <source>
        <dbReference type="ARBA" id="ARBA00013078"/>
    </source>
</evidence>
<reference evidence="5 6" key="1">
    <citation type="submission" date="2018-11" db="EMBL/GenBank/DDBJ databases">
        <title>Tabrizicola sp. isolated from sediment of alpine lake.</title>
        <authorList>
            <person name="Liu Z."/>
        </authorList>
    </citation>
    <scope>NUCLEOTIDE SEQUENCE [LARGE SCALE GENOMIC DNA]</scope>
    <source>
        <strain evidence="5 6">DRYC-M-16</strain>
    </source>
</reference>
<dbReference type="NCBIfam" id="TIGR01549">
    <property type="entry name" value="HAD-SF-IA-v1"/>
    <property type="match status" value="1"/>
</dbReference>
<dbReference type="Proteomes" id="UP000297741">
    <property type="component" value="Unassembled WGS sequence"/>
</dbReference>
<evidence type="ECO:0000256" key="1">
    <source>
        <dbReference type="ARBA" id="ARBA00000830"/>
    </source>
</evidence>
<keyword evidence="5" id="KW-0378">Hydrolase</keyword>
<dbReference type="GO" id="GO:0016787">
    <property type="term" value="F:hydrolase activity"/>
    <property type="evidence" value="ECO:0007669"/>
    <property type="project" value="UniProtKB-KW"/>
</dbReference>
<comment type="caution">
    <text evidence="5">The sequence shown here is derived from an EMBL/GenBank/DDBJ whole genome shotgun (WGS) entry which is preliminary data.</text>
</comment>
<dbReference type="InterPro" id="IPR023214">
    <property type="entry name" value="HAD_sf"/>
</dbReference>
<evidence type="ECO:0000256" key="2">
    <source>
        <dbReference type="ARBA" id="ARBA00004818"/>
    </source>
</evidence>
<evidence type="ECO:0000256" key="3">
    <source>
        <dbReference type="ARBA" id="ARBA00006171"/>
    </source>
</evidence>
<dbReference type="EMBL" id="RPEM01000012">
    <property type="protein sequence ID" value="TGD42065.1"/>
    <property type="molecule type" value="Genomic_DNA"/>
</dbReference>
<dbReference type="SFLD" id="SFLDG01129">
    <property type="entry name" value="C1.5:_HAD__Beta-PGM__Phosphata"/>
    <property type="match status" value="1"/>
</dbReference>
<dbReference type="InterPro" id="IPR006439">
    <property type="entry name" value="HAD-SF_hydro_IA"/>
</dbReference>
<dbReference type="Pfam" id="PF00702">
    <property type="entry name" value="Hydrolase"/>
    <property type="match status" value="1"/>
</dbReference>
<dbReference type="Gene3D" id="1.10.150.240">
    <property type="entry name" value="Putative phosphatase, domain 2"/>
    <property type="match status" value="1"/>
</dbReference>
<comment type="similarity">
    <text evidence="3">Belongs to the HAD-like hydrolase superfamily. CbbY/CbbZ/Gph/YieH family.</text>
</comment>
<comment type="pathway">
    <text evidence="2">Organic acid metabolism; glycolate biosynthesis; glycolate from 2-phosphoglycolate: step 1/1.</text>
</comment>
<protein>
    <recommendedName>
        <fullName evidence="4">phosphoglycolate phosphatase</fullName>
        <ecNumber evidence="4">3.1.3.18</ecNumber>
    </recommendedName>
</protein>
<evidence type="ECO:0000313" key="6">
    <source>
        <dbReference type="Proteomes" id="UP000297741"/>
    </source>
</evidence>
<accession>A0ABY2KIC6</accession>
<dbReference type="InterPro" id="IPR023198">
    <property type="entry name" value="PGP-like_dom2"/>
</dbReference>
<dbReference type="PANTHER" id="PTHR43434">
    <property type="entry name" value="PHOSPHOGLYCOLATE PHOSPHATASE"/>
    <property type="match status" value="1"/>
</dbReference>
<dbReference type="SFLD" id="SFLDS00003">
    <property type="entry name" value="Haloacid_Dehalogenase"/>
    <property type="match status" value="1"/>
</dbReference>
<comment type="catalytic activity">
    <reaction evidence="1">
        <text>2-phosphoglycolate + H2O = glycolate + phosphate</text>
        <dbReference type="Rhea" id="RHEA:14369"/>
        <dbReference type="ChEBI" id="CHEBI:15377"/>
        <dbReference type="ChEBI" id="CHEBI:29805"/>
        <dbReference type="ChEBI" id="CHEBI:43474"/>
        <dbReference type="ChEBI" id="CHEBI:58033"/>
        <dbReference type="EC" id="3.1.3.18"/>
    </reaction>
</comment>
<name>A0ABY2KIC6_9RHOB</name>
<sequence>MIDGVIFDKDGTLFDFRRSWGGWAETLLQTLARDAQHATVMARAIGYDMPTKTFAPDSPVIAATAADIAAALAPHLPGQTEAGIAQQINAAAAHAVMVPAVPLRPLLESLRASGLRIGLATNDTEVPARAHLAAHDLTELFDFIAGYDSGHGAKPGPGMCLAFARQTGLNPARIAMVGDSLHDLHAGRAAGMVCIAVLTGIATEDDLAPHADVVLPDIGALTGWLARHAA</sequence>
<gene>
    <name evidence="5" type="ORF">EEB11_16050</name>
</gene>
<dbReference type="InterPro" id="IPR050155">
    <property type="entry name" value="HAD-like_hydrolase_sf"/>
</dbReference>
<evidence type="ECO:0000313" key="5">
    <source>
        <dbReference type="EMBL" id="TGD42065.1"/>
    </source>
</evidence>
<dbReference type="SUPFAM" id="SSF56784">
    <property type="entry name" value="HAD-like"/>
    <property type="match status" value="1"/>
</dbReference>